<feature type="compositionally biased region" description="Basic and acidic residues" evidence="1">
    <location>
        <begin position="3460"/>
        <end position="3473"/>
    </location>
</feature>
<gene>
    <name evidence="2" type="ORF">PCOAH_00054630</name>
</gene>
<organism evidence="2 3">
    <name type="scientific">Plasmodium coatneyi</name>
    <dbReference type="NCBI Taxonomy" id="208452"/>
    <lineage>
        <taxon>Eukaryota</taxon>
        <taxon>Sar</taxon>
        <taxon>Alveolata</taxon>
        <taxon>Apicomplexa</taxon>
        <taxon>Aconoidasida</taxon>
        <taxon>Haemosporida</taxon>
        <taxon>Plasmodiidae</taxon>
        <taxon>Plasmodium</taxon>
    </lineage>
</organism>
<dbReference type="EMBL" id="CP016252">
    <property type="protein sequence ID" value="ANQ11154.1"/>
    <property type="molecule type" value="Genomic_DNA"/>
</dbReference>
<evidence type="ECO:0000313" key="2">
    <source>
        <dbReference type="EMBL" id="ANQ11154.1"/>
    </source>
</evidence>
<feature type="region of interest" description="Disordered" evidence="1">
    <location>
        <begin position="2791"/>
        <end position="2821"/>
    </location>
</feature>
<protein>
    <submittedName>
        <fullName evidence="2">Uncharacterized protein</fullName>
    </submittedName>
</protein>
<dbReference type="Proteomes" id="UP000092716">
    <property type="component" value="Chromosome 14"/>
</dbReference>
<dbReference type="OrthoDB" id="371857at2759"/>
<sequence>MEKSRCVICGSTSFRIEEAQLVCNECNYVNEIQQEQFEDDYEDRQIEDNLNKEYLEKDFYEVLKKLYKNDKIIAKIKNYVFKDNDEFFVKYQKLLLNFMYVFISEHHLPPLLYDEVKKIWFYLLKVNIMNANVYVPMGDAKDSVKSVFEVIRAQKLKDISADILYNGNIIKGIKNVIKKMGLSKSSHFFIIQKRIISETGKSLEFLPKKSEVLKRSDVKLLNLYKQTALLDSEKNNKENFLKINEIIHNIRKSKRADEGEEVDQDGDHNFAISNVGANREAANPGGYSVHAKREEEDILSDQQLMEAQPRLNSLGDNYEDFNMYEGGADGDEMFNLGDFPELDQFGQSDRINQEEPPDKAAIPHVTDAPKDVENFPQDENYAQGERVYHFCSSFIINQLLKHKKLLRPVDPNISTNYMNRSVNYTNVIDLFYQHDFLYYFHEELRKKCDIEFLSFYDIMQVFKGEYDYLLPPSLGLSKGPYIPPSEGETTDSSPPKEDILPEEEHPFDELTQVKDDPGDIFGLDINEVPSYEELKMEQSSIAVPLTGDLLEKAPLPSGDEHSSIVESLRDNLSVGGEFSEFLGPKDAQRSGDKAEAGDLLTLDQLEGLYEDGFGEDGEQNALVEMLKSGQLDREIAAHKKHKRSAEEVEKILKNYQKYVELRKKSGKGLLQNERAVRIETLSDDERFEGKKGHKKGGTQGGKDPVSKPEERGEDIDLLGQLSPRMNQIIDAVPEYDVEGVPSPGANKVSSPLLQGEATVGVPPMAEAGGREKPIKKNSNNLGSGPGNASTTTSIRTVYKKLEHVNKIKRERSITIEKHSYDNGLKKAQKNYSKIELFVKGCILTQIKEENLKLENEKMLYIPDRYLIDSYIFDGLYENFLYISNLSKFRTMTIKHIYNEYVNFFLKDYREYLIDDEAYKFSYNFSFDLLFYVLYYSMKRLQIQCLPHNLTNYINLDNFNLYRIFNNVPELLQKIYKDESSLNTFPLKNTNFSEIKKSFFIRNLKTGVPFLCMHNYEHTSKHFTPEEENQIKANQKKKKKLHPHKITYFKDFKHLNKMNNFFSYFNRAKWVKELPLFNSSLITDLYSQINDLVFKFQLPNFVQIYSMKLLHMTIFKYRFYKFLFNVYSNQYDDMHTELNNFYSFKHILKDFKMFYTRRSASVFSKKEINRYILYLMKKELYLKKKILQKKKIFHKNSGQLNYKVYNKLNYFYRQKFICTFFITLKYTLSVEKKRFYSIAAACVLTACKFYYPMFNCDFFSFQNMFIRDKFESFHEANHYHCHMQQGVHLYNGGGLQEGPHLKGKQRTKRDGQDAPVENPPMDSSQHIKIKAALKRANHKTDKSKEATSPESQPHGRKRKLPTPSGEVDSPKGGAEAKRAKRVESNGEEVPPLGDGNLMGECLRKDHRGNNHTDYAYDHYSEIFTDSSEEASFFLPTDGGENNHGKNELEHFLAQDYSTDSSDFCCDERMRGNAYGKFHREIIFEEAPTGKMPSQRGRKTKMKTTPPMPIRRIHFKASIQKSTCYFVPIPSIMKLFFNYRRFASRDTTFDSLLDVNHDGACSSPDETDEEEQYISHVASGGNPSPNTTHRGKKDSVKKTLINKKPENVNRKQKYPNHNKHPLPRIYVNTQQSVSSSGRNKNRHGEKPVIHSKKLRVHQNPYCCKELLDAPPTVSPLERKVDQLKGKLFQSLCLSNCPQHIDHFNFDVKKLLLYNSMRSFMKECGLPPGEGEARNLLSEEASEWFFLLKMVSSWGEKGTSENSNLGINPSGSFNSNVDGNPIGEGSHIGRRISTAVHSRPGANHPRKDKDEFVNFNDETVEQFIKANSLTCREKNLYRALKKQSNIIDVGNAKGITNDESQIIRQTHLIHSKRYEILFFRYVMYEYYTMLPLLPDFQFIVDTLNVYMTYTWNVYHTLFLYYQIKHTIEEFFKCFTQVTNMLDYFLLIMKRKEYIDAKQFNCFFRNKYRKKKKKISYNLKRLFFVLELFSALYGVKSKIPHQSKFSPGEFFYNNCTLIYHRKKQYAEGVNRKKEIRARLSKVFKGGYYEYLNNMLQNVFNLDMVKRTVKRKMRKARNAIHDMIRNTYMCDDYIHSYVFPPTRKTLFHITVRHIKFFSLNFEGTLNLVRGNYATCLDEYFEAMDRCGLSSLGDVVTVLSVGPANKGTNRGGSYPIICSPKRRRNAHGALSKYLTLTLNMQKKKMPVPYLFCDSSASSSRTKDGIYFLHHDKSDVINDCINFVMRKNYKVLNNKELSDILKYKVVVDVQGQVCKQLEQYQDNDAGPHFTRSTCYNIEHDIGFYHMVKHLKYFKKMRRIITQPGDIFLLYYLSYCTNLFKRNLFSRSELCTNNFLARRILYSFLPDIFRWNKKSNKNSAVMKNKIINYMQLFRFILRRRRNTFLGSEGGMFVSICDPSSRCPHFGEKKKLFKNCPSTSAAKSNGTSIRCDEQFQSTLPLRRDKKGEPSNCTKWLNLVDVSKSYENYTKRLRYPLSSTNELLFNKIIFFNLANETVLSDLWQEGRHPPRGGEIYHRSGEDASKRHNRKGKGNQMKETPAITTPMERIAYSLILDNFINHNKQLILIRNANRFYTNLEEKIERKLYKVRNGMKTTTNSTTNDSGSVSVCSSLPLALPPAEQNKRGRKKGTKITPSSVDTPKIVKYIVQTRYQKKCSVLTSIFQQMDSRINNLPYNILPKEDPIKTVVTFEKTNVRQEQNVIEAVDSISSIHSKLFTQLKGLFSTVPLDGFLISHLEKRFAQMFPREDLKEELSYFVHDIYAKLKMSASNGVDVAEEHLQRGKNHAIERNVSERDVSEGNPRGSEPSDAPTEEDEFLYLSTDVDSYKTDSMYPLQLKKNEAYRDLRKYFKKNQKQLNIAMGNKESCEFNRFRSFFKEAEHIRTDDIIIHECYRIFANVFRKMSSCLSHFHDRDVCGAPFYRRLFEWHSNLNMYDPFLLIHNRHHQYDKAIRGDSSRPIVPSEEGREAQGKIKGDTNGRFSTTVMKKGKRKRSYKLGGNFHAEPYICIYNDNTFFNTNDASLTAEVTKTDKYEESLLNYSLNRNSHFEFMPNVNSFTLRLKNDYIKKKNKTIYQQVKKKQIHKIRYVQNVVRTGKYTYFFFSCLAYPMSHIPRIMYLFSIRYFPSLFVKTANYFNYLKVDHHLWQFLSTCHASTVDEIFKNVNNKKNSENIFHFLRFRGFYVNPFSLLGSIYYAKDIQLLCSKFKLSLCNYFNTLHTVLSVQNMKRESRGVMQERDKLGWDDRSEAGGEHIICDKTQIDQKSSGSDPDMFGQIHSLLDVPRKESSEVTPPEEQDSKSEMTTSNGNARRKKKAKKNYNDSHNYMTEIHIPTTIKFSDDEKNNIEDGKINKFFEKINPKNSNTFSKRSREIRNISLLEDAIQRGDEMRDDLKDMFFTSEMKELLSRENIMEDDDDNESETFLQRAPNVNTSITHNVLALRPVERGAKKRKQREQRLCTESKLESRPPHTSKRLGNLPLDRSYSDQLVHTEKEDHSNLHYYLFGDNETNLPSVIEKEKKASQRKAWSGHSKANNGEAEKVSEIAEMVGKEDETFTQNIPPQNDTGTNNDCVSEKHFEMYDQWVEQVERDSQSDLHGGSHVVRSTTSHNISVGVSHSASWNESRNASLFSTSRNPSVNYVNLRSSNGGRKMHIHKVGKLRNKRSGSHFKRGNLSKKNIPPKGVERIYEKCLREHLDTEMAKPFSTPSETINLYNVILNSLHNEILLKNDSITYWKYIKKTPLEFNYIVYKEFSTHTSYYSEPYDKSVLNEFVDIFYTHKFRDNYLGSARAKTAGRGVGLLLHVGDTDRIDPGGDNPILDAHKEGSESKSQVDEFFCLNDELFAADGGDVLLPAERTASESADQGNLQGDLQSDQQSDLQSAPLNDPQDDLQSPPRKKIT</sequence>
<feature type="compositionally biased region" description="Basic and acidic residues" evidence="1">
    <location>
        <begin position="2972"/>
        <end position="2985"/>
    </location>
</feature>
<feature type="region of interest" description="Disordered" evidence="1">
    <location>
        <begin position="479"/>
        <end position="501"/>
    </location>
</feature>
<evidence type="ECO:0000313" key="3">
    <source>
        <dbReference type="Proteomes" id="UP000092716"/>
    </source>
</evidence>
<proteinExistence type="predicted"/>
<feature type="region of interest" description="Disordered" evidence="1">
    <location>
        <begin position="2520"/>
        <end position="2547"/>
    </location>
</feature>
<feature type="region of interest" description="Disordered" evidence="1">
    <location>
        <begin position="1291"/>
        <end position="1396"/>
    </location>
</feature>
<feature type="region of interest" description="Disordered" evidence="1">
    <location>
        <begin position="3449"/>
        <end position="3484"/>
    </location>
</feature>
<accession>A0A1B1E7Y5</accession>
<feature type="compositionally biased region" description="Basic and acidic residues" evidence="1">
    <location>
        <begin position="1373"/>
        <end position="1383"/>
    </location>
</feature>
<feature type="region of interest" description="Disordered" evidence="1">
    <location>
        <begin position="684"/>
        <end position="712"/>
    </location>
</feature>
<feature type="compositionally biased region" description="Polar residues" evidence="1">
    <location>
        <begin position="776"/>
        <end position="790"/>
    </location>
</feature>
<feature type="region of interest" description="Disordered" evidence="1">
    <location>
        <begin position="254"/>
        <end position="290"/>
    </location>
</feature>
<dbReference type="VEuPathDB" id="PlasmoDB:PCOAH_00054630"/>
<feature type="region of interest" description="Disordered" evidence="1">
    <location>
        <begin position="3260"/>
        <end position="3327"/>
    </location>
</feature>
<feature type="region of interest" description="Disordered" evidence="1">
    <location>
        <begin position="2962"/>
        <end position="2986"/>
    </location>
</feature>
<evidence type="ECO:0000256" key="1">
    <source>
        <dbReference type="SAM" id="MobiDB-lite"/>
    </source>
</evidence>
<dbReference type="GeneID" id="30912197"/>
<feature type="compositionally biased region" description="Basic and acidic residues" evidence="1">
    <location>
        <begin position="2524"/>
        <end position="2535"/>
    </location>
</feature>
<dbReference type="KEGG" id="pcot:PCOAH_00054630"/>
<feature type="region of interest" description="Disordered" evidence="1">
    <location>
        <begin position="1558"/>
        <end position="1623"/>
    </location>
</feature>
<feature type="compositionally biased region" description="Basic and acidic residues" evidence="1">
    <location>
        <begin position="1337"/>
        <end position="1346"/>
    </location>
</feature>
<feature type="region of interest" description="Disordered" evidence="1">
    <location>
        <begin position="3858"/>
        <end position="3904"/>
    </location>
</feature>
<dbReference type="RefSeq" id="XP_019917849.1">
    <property type="nucleotide sequence ID" value="XM_020062243.1"/>
</dbReference>
<feature type="compositionally biased region" description="Basic residues" evidence="1">
    <location>
        <begin position="1608"/>
        <end position="1620"/>
    </location>
</feature>
<feature type="region of interest" description="Disordered" evidence="1">
    <location>
        <begin position="765"/>
        <end position="790"/>
    </location>
</feature>
<reference evidence="3" key="1">
    <citation type="submission" date="2016-06" db="EMBL/GenBank/DDBJ databases">
        <title>First high quality genome sequence of Plasmodium coatneyi using continuous long reads from single molecule, real-time sequencing.</title>
        <authorList>
            <person name="Chien J.-T."/>
            <person name="Pakala S.B."/>
            <person name="Geraldo J.A."/>
            <person name="Lapp S.A."/>
            <person name="Barnwell J.W."/>
            <person name="Kissinger J.C."/>
            <person name="Galinski M.R."/>
            <person name="Humphrey J.C."/>
        </authorList>
    </citation>
    <scope>NUCLEOTIDE SEQUENCE [LARGE SCALE GENOMIC DNA]</scope>
    <source>
        <strain evidence="3">Hackeri</strain>
    </source>
</reference>
<feature type="compositionally biased region" description="Basic and acidic residues" evidence="1">
    <location>
        <begin position="2791"/>
        <end position="2807"/>
    </location>
</feature>
<feature type="compositionally biased region" description="Basic and acidic residues" evidence="1">
    <location>
        <begin position="1591"/>
        <end position="1607"/>
    </location>
</feature>
<name>A0A1B1E7Y5_9APIC</name>
<feature type="compositionally biased region" description="Low complexity" evidence="1">
    <location>
        <begin position="3867"/>
        <end position="3885"/>
    </location>
</feature>
<feature type="compositionally biased region" description="Basic residues" evidence="1">
    <location>
        <begin position="1326"/>
        <end position="1336"/>
    </location>
</feature>
<keyword evidence="3" id="KW-1185">Reference proteome</keyword>